<sequence length="256" mass="29804">MGKNKPTKQAGSSQKLDKHERKKPKYNDKPNQNEHLEQIPFRLREIIKSKERMKMGAKQLKKIKKSLVPKPQDGDIPIPEFRRKQSESETSFLKRMARETDHVMFLTKNQLEREPELELSEQEQKAGKRKSEKKKEHGQNRLQRLHQKKLDRQVQREEKERFEDKVEFGEVAMAPPTLSAKPRKAPNKSTGASKGLLLNSLLGHTPVSVVNPSMARQRIMEEERVRVVEAYRHLKKQKQEQNALRAASMGKLLNPQ</sequence>
<evidence type="ECO:0008006" key="4">
    <source>
        <dbReference type="Google" id="ProtNLM"/>
    </source>
</evidence>
<feature type="region of interest" description="Disordered" evidence="1">
    <location>
        <begin position="235"/>
        <end position="256"/>
    </location>
</feature>
<dbReference type="PANTHER" id="PTHR21838">
    <property type="entry name" value="COILED-COIL DOMAIN-CONTAINING PROTEIN 137"/>
    <property type="match status" value="1"/>
</dbReference>
<gene>
    <name evidence="2" type="ORF">AALO_G00081560</name>
</gene>
<evidence type="ECO:0000256" key="1">
    <source>
        <dbReference type="SAM" id="MobiDB-lite"/>
    </source>
</evidence>
<feature type="region of interest" description="Disordered" evidence="1">
    <location>
        <begin position="61"/>
        <end position="91"/>
    </location>
</feature>
<reference evidence="2" key="1">
    <citation type="submission" date="2020-10" db="EMBL/GenBank/DDBJ databases">
        <title>Chromosome-scale genome assembly of the Allis shad, Alosa alosa.</title>
        <authorList>
            <person name="Margot Z."/>
            <person name="Christophe K."/>
            <person name="Cabau C."/>
            <person name="Louis A."/>
            <person name="Berthelot C."/>
            <person name="Parey E."/>
            <person name="Roest Crollius H."/>
            <person name="Montfort J."/>
            <person name="Robinson-Rechavi M."/>
            <person name="Bucao C."/>
            <person name="Bouchez O."/>
            <person name="Gislard M."/>
            <person name="Lluch J."/>
            <person name="Milhes M."/>
            <person name="Lampietro C."/>
            <person name="Lopez Roques C."/>
            <person name="Donnadieu C."/>
            <person name="Braasch I."/>
            <person name="Desvignes T."/>
            <person name="Postlethwait J."/>
            <person name="Bobe J."/>
            <person name="Guiguen Y."/>
        </authorList>
    </citation>
    <scope>NUCLEOTIDE SEQUENCE</scope>
    <source>
        <strain evidence="2">M-15738</strain>
        <tissue evidence="2">Blood</tissue>
    </source>
</reference>
<feature type="compositionally biased region" description="Basic and acidic residues" evidence="1">
    <location>
        <begin position="148"/>
        <end position="163"/>
    </location>
</feature>
<feature type="compositionally biased region" description="Basic and acidic residues" evidence="1">
    <location>
        <begin position="110"/>
        <end position="126"/>
    </location>
</feature>
<dbReference type="InterPro" id="IPR026680">
    <property type="entry name" value="CCDC137"/>
</dbReference>
<evidence type="ECO:0000313" key="2">
    <source>
        <dbReference type="EMBL" id="KAG5279784.1"/>
    </source>
</evidence>
<organism evidence="2 3">
    <name type="scientific">Alosa alosa</name>
    <name type="common">allis shad</name>
    <dbReference type="NCBI Taxonomy" id="278164"/>
    <lineage>
        <taxon>Eukaryota</taxon>
        <taxon>Metazoa</taxon>
        <taxon>Chordata</taxon>
        <taxon>Craniata</taxon>
        <taxon>Vertebrata</taxon>
        <taxon>Euteleostomi</taxon>
        <taxon>Actinopterygii</taxon>
        <taxon>Neopterygii</taxon>
        <taxon>Teleostei</taxon>
        <taxon>Clupei</taxon>
        <taxon>Clupeiformes</taxon>
        <taxon>Clupeoidei</taxon>
        <taxon>Clupeidae</taxon>
        <taxon>Alosa</taxon>
    </lineage>
</organism>
<feature type="region of interest" description="Disordered" evidence="1">
    <location>
        <begin position="1"/>
        <end position="39"/>
    </location>
</feature>
<name>A0AAV6GXL7_9TELE</name>
<accession>A0AAV6GXL7</accession>
<feature type="region of interest" description="Disordered" evidence="1">
    <location>
        <begin position="107"/>
        <end position="163"/>
    </location>
</feature>
<protein>
    <recommendedName>
        <fullName evidence="4">Coiled-coil domain-containing protein 137</fullName>
    </recommendedName>
</protein>
<dbReference type="AlphaFoldDB" id="A0AAV6GXL7"/>
<comment type="caution">
    <text evidence="2">The sequence shown here is derived from an EMBL/GenBank/DDBJ whole genome shotgun (WGS) entry which is preliminary data.</text>
</comment>
<proteinExistence type="predicted"/>
<dbReference type="PANTHER" id="PTHR21838:SF2">
    <property type="entry name" value="COILED-COIL DOMAIN-CONTAINING PROTEIN 137"/>
    <property type="match status" value="1"/>
</dbReference>
<keyword evidence="3" id="KW-1185">Reference proteome</keyword>
<dbReference type="GO" id="GO:0005634">
    <property type="term" value="C:nucleus"/>
    <property type="evidence" value="ECO:0007669"/>
    <property type="project" value="TreeGrafter"/>
</dbReference>
<dbReference type="EMBL" id="JADWDJ010000006">
    <property type="protein sequence ID" value="KAG5279784.1"/>
    <property type="molecule type" value="Genomic_DNA"/>
</dbReference>
<evidence type="ECO:0000313" key="3">
    <source>
        <dbReference type="Proteomes" id="UP000823561"/>
    </source>
</evidence>
<feature type="compositionally biased region" description="Basic and acidic residues" evidence="1">
    <location>
        <begin position="15"/>
        <end position="39"/>
    </location>
</feature>
<dbReference type="Proteomes" id="UP000823561">
    <property type="component" value="Chromosome 6"/>
</dbReference>
<feature type="region of interest" description="Disordered" evidence="1">
    <location>
        <begin position="173"/>
        <end position="192"/>
    </location>
</feature>